<proteinExistence type="predicted"/>
<name>A0ACC3YY11_COLTU</name>
<dbReference type="Proteomes" id="UP000805649">
    <property type="component" value="Unassembled WGS sequence"/>
</dbReference>
<dbReference type="EMBL" id="VUJX02000006">
    <property type="protein sequence ID" value="KAL0935762.1"/>
    <property type="molecule type" value="Genomic_DNA"/>
</dbReference>
<reference evidence="1 2" key="1">
    <citation type="journal article" date="2020" name="Phytopathology">
        <title>Genome Sequence Resources of Colletotrichum truncatum, C. plurivorum, C. musicola, and C. sojae: Four Species Pathogenic to Soybean (Glycine max).</title>
        <authorList>
            <person name="Rogerio F."/>
            <person name="Boufleur T.R."/>
            <person name="Ciampi-Guillardi M."/>
            <person name="Sukno S.A."/>
            <person name="Thon M.R."/>
            <person name="Massola Junior N.S."/>
            <person name="Baroncelli R."/>
        </authorList>
    </citation>
    <scope>NUCLEOTIDE SEQUENCE [LARGE SCALE GENOMIC DNA]</scope>
    <source>
        <strain evidence="1 2">CMES1059</strain>
    </source>
</reference>
<comment type="caution">
    <text evidence="1">The sequence shown here is derived from an EMBL/GenBank/DDBJ whole genome shotgun (WGS) entry which is preliminary data.</text>
</comment>
<evidence type="ECO:0000313" key="2">
    <source>
        <dbReference type="Proteomes" id="UP000805649"/>
    </source>
</evidence>
<protein>
    <submittedName>
        <fullName evidence="1">Uncharacterized protein</fullName>
    </submittedName>
</protein>
<sequence>MVGGTTTTSGTTSPVRLSDQPKETPEEMPVFNHEQCLFCNKLFDTFDSNVAHMQTAHGLFIPDKKHLIVDLETLFSYLHLVIVGYNECICCGTQRNSTLAVQQHMVGKGHCRFDISSQDSEYADFYDLSGSEAESEEDEDTDDTSKPKKGEMENPIVQPDENSLRLPSGRIISNRSQSNNNIRRQLLRSRSPNEPELLEGGSTSNENTEKTETSTSLVTRSGKGGLALTRSEKQESKFAKQRATLSANDERSIAHLSLPEQRSVLAIKQKQVEKAQRINERYRGRLEGLGNQFLMTHFVKDAADKRTLWK</sequence>
<accession>A0ACC3YY11</accession>
<keyword evidence="2" id="KW-1185">Reference proteome</keyword>
<gene>
    <name evidence="1" type="ORF">CTRU02_210353</name>
</gene>
<organism evidence="1 2">
    <name type="scientific">Colletotrichum truncatum</name>
    <name type="common">Anthracnose fungus</name>
    <name type="synonym">Colletotrichum capsici</name>
    <dbReference type="NCBI Taxonomy" id="5467"/>
    <lineage>
        <taxon>Eukaryota</taxon>
        <taxon>Fungi</taxon>
        <taxon>Dikarya</taxon>
        <taxon>Ascomycota</taxon>
        <taxon>Pezizomycotina</taxon>
        <taxon>Sordariomycetes</taxon>
        <taxon>Hypocreomycetidae</taxon>
        <taxon>Glomerellales</taxon>
        <taxon>Glomerellaceae</taxon>
        <taxon>Colletotrichum</taxon>
        <taxon>Colletotrichum truncatum species complex</taxon>
    </lineage>
</organism>
<evidence type="ECO:0000313" key="1">
    <source>
        <dbReference type="EMBL" id="KAL0935762.1"/>
    </source>
</evidence>